<dbReference type="InterPro" id="IPR026634">
    <property type="entry name" value="TPST-like"/>
</dbReference>
<dbReference type="Pfam" id="PF13469">
    <property type="entry name" value="Sulfotransfer_3"/>
    <property type="match status" value="1"/>
</dbReference>
<feature type="compositionally biased region" description="Low complexity" evidence="2">
    <location>
        <begin position="1"/>
        <end position="16"/>
    </location>
</feature>
<organism evidence="3 4">
    <name type="scientific">Terracoccus luteus</name>
    <dbReference type="NCBI Taxonomy" id="53356"/>
    <lineage>
        <taxon>Bacteria</taxon>
        <taxon>Bacillati</taxon>
        <taxon>Actinomycetota</taxon>
        <taxon>Actinomycetes</taxon>
        <taxon>Micrococcales</taxon>
        <taxon>Intrasporangiaceae</taxon>
        <taxon>Terracoccus</taxon>
    </lineage>
</organism>
<keyword evidence="1 3" id="KW-0808">Transferase</keyword>
<name>A0A495Y0G2_9MICO</name>
<evidence type="ECO:0000256" key="1">
    <source>
        <dbReference type="ARBA" id="ARBA00022679"/>
    </source>
</evidence>
<proteinExistence type="predicted"/>
<evidence type="ECO:0000256" key="2">
    <source>
        <dbReference type="SAM" id="MobiDB-lite"/>
    </source>
</evidence>
<gene>
    <name evidence="3" type="ORF">DFJ68_1902</name>
</gene>
<dbReference type="EMBL" id="RBXT01000001">
    <property type="protein sequence ID" value="RKT78456.1"/>
    <property type="molecule type" value="Genomic_DNA"/>
</dbReference>
<dbReference type="PANTHER" id="PTHR12788:SF10">
    <property type="entry name" value="PROTEIN-TYROSINE SULFOTRANSFERASE"/>
    <property type="match status" value="1"/>
</dbReference>
<dbReference type="SUPFAM" id="SSF52540">
    <property type="entry name" value="P-loop containing nucleoside triphosphate hydrolases"/>
    <property type="match status" value="1"/>
</dbReference>
<dbReference type="GO" id="GO:0008476">
    <property type="term" value="F:protein-tyrosine sulfotransferase activity"/>
    <property type="evidence" value="ECO:0007669"/>
    <property type="project" value="InterPro"/>
</dbReference>
<protein>
    <submittedName>
        <fullName evidence="3">Sulfotransferase family protein</fullName>
    </submittedName>
</protein>
<accession>A0A495Y0G2</accession>
<dbReference type="PANTHER" id="PTHR12788">
    <property type="entry name" value="PROTEIN-TYROSINE SULFOTRANSFERASE 2"/>
    <property type="match status" value="1"/>
</dbReference>
<reference evidence="3 4" key="1">
    <citation type="submission" date="2018-10" db="EMBL/GenBank/DDBJ databases">
        <title>Sequencing the genomes of 1000 actinobacteria strains.</title>
        <authorList>
            <person name="Klenk H.-P."/>
        </authorList>
    </citation>
    <scope>NUCLEOTIDE SEQUENCE [LARGE SCALE GENOMIC DNA]</scope>
    <source>
        <strain evidence="3 4">DSM 44267</strain>
    </source>
</reference>
<comment type="caution">
    <text evidence="3">The sequence shown here is derived from an EMBL/GenBank/DDBJ whole genome shotgun (WGS) entry which is preliminary data.</text>
</comment>
<dbReference type="Proteomes" id="UP000278440">
    <property type="component" value="Unassembled WGS sequence"/>
</dbReference>
<sequence>MSAGAPSGGAPSAEALPQPPAGGRDHHELVFIGGLHRSGTTPLARSLARHPEIAGLEGTGVPEDEGQHLQPVYPKAKVYGGSGRFARDPRSHLTEHSPLLAPDTAHRLRSAWDPYWDTSRRVLLEKSPPNLVMGRFLQAAFPGSALIVVVRHPVVVALSNKKWRSLLSRDLTRQTTLSTLVDNWVRAHETLRADAPHLRRLHVLCYEDLVREPERELERIQRFLGLVEPIPADGIRPDRSSRYEQAWRDYENPLRPGGVQRRLISRRYGGQIARFGYDVDDLEVCDASQLLAPA</sequence>
<evidence type="ECO:0000313" key="3">
    <source>
        <dbReference type="EMBL" id="RKT78456.1"/>
    </source>
</evidence>
<evidence type="ECO:0000313" key="4">
    <source>
        <dbReference type="Proteomes" id="UP000278440"/>
    </source>
</evidence>
<dbReference type="Gene3D" id="3.40.50.300">
    <property type="entry name" value="P-loop containing nucleotide triphosphate hydrolases"/>
    <property type="match status" value="1"/>
</dbReference>
<feature type="region of interest" description="Disordered" evidence="2">
    <location>
        <begin position="1"/>
        <end position="26"/>
    </location>
</feature>
<keyword evidence="4" id="KW-1185">Reference proteome</keyword>
<dbReference type="RefSeq" id="WP_170165732.1">
    <property type="nucleotide sequence ID" value="NZ_RBXT01000001.1"/>
</dbReference>
<dbReference type="AlphaFoldDB" id="A0A495Y0G2"/>
<dbReference type="InterPro" id="IPR027417">
    <property type="entry name" value="P-loop_NTPase"/>
</dbReference>